<sequence length="236" mass="25176">MHQHHHEGGIMRDKGGQRNAGRWIAVVGIAAGVAVSIGQLVWAGDTTTTGNRVFFRGGYGEMLSDRAGELITDVHGAGGKNDGTGGYYIGGGAELMITRDLWGVVPGVALVGEIGLEFKRWASNSVVSGEALVGNLAPAKVQMTMLTASVAPKVKFRQGTDFQPWVIPGGLDFHVISPTSSQINYLDIGVQFGGGAEYRLWKELWLGVDGRYHQAANQTNTVNNFWTAGLYVGLGF</sequence>
<keyword evidence="1" id="KW-0812">Transmembrane</keyword>
<dbReference type="InterPro" id="IPR011250">
    <property type="entry name" value="OMP/PagP_B-barrel"/>
</dbReference>
<evidence type="ECO:0008006" key="4">
    <source>
        <dbReference type="Google" id="ProtNLM"/>
    </source>
</evidence>
<feature type="transmembrane region" description="Helical" evidence="1">
    <location>
        <begin position="20"/>
        <end position="42"/>
    </location>
</feature>
<protein>
    <recommendedName>
        <fullName evidence="4">Outer membrane protein beta-barrel domain-containing protein</fullName>
    </recommendedName>
</protein>
<reference evidence="3" key="1">
    <citation type="submission" date="2015-09" db="EMBL/GenBank/DDBJ databases">
        <authorList>
            <person name="Daims H."/>
        </authorList>
    </citation>
    <scope>NUCLEOTIDE SEQUENCE [LARGE SCALE GENOMIC DNA]</scope>
</reference>
<keyword evidence="1" id="KW-1133">Transmembrane helix</keyword>
<dbReference type="AlphaFoldDB" id="A0A0S4KRA7"/>
<dbReference type="Gene3D" id="2.40.160.20">
    <property type="match status" value="1"/>
</dbReference>
<name>A0A0S4KRA7_9BACT</name>
<dbReference type="STRING" id="1715989.NITINOP_0731"/>
<gene>
    <name evidence="2" type="ORF">NITINOP_0731</name>
</gene>
<dbReference type="SUPFAM" id="SSF56925">
    <property type="entry name" value="OMPA-like"/>
    <property type="match status" value="1"/>
</dbReference>
<evidence type="ECO:0000313" key="3">
    <source>
        <dbReference type="Proteomes" id="UP000066284"/>
    </source>
</evidence>
<dbReference type="Proteomes" id="UP000066284">
    <property type="component" value="Chromosome 1"/>
</dbReference>
<keyword evidence="3" id="KW-1185">Reference proteome</keyword>
<dbReference type="EMBL" id="LN885086">
    <property type="protein sequence ID" value="CUQ65706.1"/>
    <property type="molecule type" value="Genomic_DNA"/>
</dbReference>
<proteinExistence type="predicted"/>
<accession>A0A0S4KRA7</accession>
<evidence type="ECO:0000256" key="1">
    <source>
        <dbReference type="SAM" id="Phobius"/>
    </source>
</evidence>
<organism evidence="2 3">
    <name type="scientific">Candidatus Nitrospira inopinata</name>
    <dbReference type="NCBI Taxonomy" id="1715989"/>
    <lineage>
        <taxon>Bacteria</taxon>
        <taxon>Pseudomonadati</taxon>
        <taxon>Nitrospirota</taxon>
        <taxon>Nitrospiria</taxon>
        <taxon>Nitrospirales</taxon>
        <taxon>Nitrospiraceae</taxon>
        <taxon>Nitrospira</taxon>
    </lineage>
</organism>
<evidence type="ECO:0000313" key="2">
    <source>
        <dbReference type="EMBL" id="CUQ65706.1"/>
    </source>
</evidence>
<keyword evidence="1" id="KW-0472">Membrane</keyword>
<dbReference type="KEGG" id="nio:NITINOP_0731"/>